<sequence>MFAWPQNFRRLVVFYEYHDFNFDDFIALGCIILLLGYF</sequence>
<accession>A0A0E2BLQ4</accession>
<keyword evidence="3" id="KW-1185">Reference proteome</keyword>
<comment type="caution">
    <text evidence="2">The sequence shown here is derived from an EMBL/GenBank/DDBJ whole genome shotgun (WGS) entry which is preliminary data.</text>
</comment>
<keyword evidence="1" id="KW-0472">Membrane</keyword>
<organism evidence="2 3">
    <name type="scientific">Leptospira santarosai str. MOR084</name>
    <dbReference type="NCBI Taxonomy" id="1049984"/>
    <lineage>
        <taxon>Bacteria</taxon>
        <taxon>Pseudomonadati</taxon>
        <taxon>Spirochaetota</taxon>
        <taxon>Spirochaetia</taxon>
        <taxon>Leptospirales</taxon>
        <taxon>Leptospiraceae</taxon>
        <taxon>Leptospira</taxon>
    </lineage>
</organism>
<proteinExistence type="predicted"/>
<keyword evidence="1" id="KW-0812">Transmembrane</keyword>
<dbReference type="EMBL" id="AHON02000001">
    <property type="protein sequence ID" value="EKO35887.1"/>
    <property type="molecule type" value="Genomic_DNA"/>
</dbReference>
<feature type="transmembrane region" description="Helical" evidence="1">
    <location>
        <begin position="20"/>
        <end position="37"/>
    </location>
</feature>
<protein>
    <submittedName>
        <fullName evidence="2">Uncharacterized protein</fullName>
    </submittedName>
</protein>
<gene>
    <name evidence="2" type="ORF">LEP1GSC179_0205</name>
</gene>
<name>A0A0E2BLQ4_9LEPT</name>
<evidence type="ECO:0000313" key="2">
    <source>
        <dbReference type="EMBL" id="EKO35887.1"/>
    </source>
</evidence>
<reference evidence="2" key="1">
    <citation type="submission" date="2012-10" db="EMBL/GenBank/DDBJ databases">
        <authorList>
            <person name="Harkins D.M."/>
            <person name="Durkin A.S."/>
            <person name="Brinkac L.M."/>
            <person name="Haft D.H."/>
            <person name="Selengut J.D."/>
            <person name="Sanka R."/>
            <person name="DePew J."/>
            <person name="Purushe J."/>
            <person name="Matthias M.A."/>
            <person name="Vinetz J.M."/>
            <person name="Sutton G.G."/>
            <person name="Nierman W.C."/>
            <person name="Fouts D.E."/>
        </authorList>
    </citation>
    <scope>NUCLEOTIDE SEQUENCE [LARGE SCALE GENOMIC DNA]</scope>
    <source>
        <strain evidence="2">MOR084</strain>
    </source>
</reference>
<dbReference type="Proteomes" id="UP000006329">
    <property type="component" value="Unassembled WGS sequence"/>
</dbReference>
<keyword evidence="1" id="KW-1133">Transmembrane helix</keyword>
<dbReference type="AlphaFoldDB" id="A0A0E2BLQ4"/>
<evidence type="ECO:0000256" key="1">
    <source>
        <dbReference type="SAM" id="Phobius"/>
    </source>
</evidence>
<evidence type="ECO:0000313" key="3">
    <source>
        <dbReference type="Proteomes" id="UP000006329"/>
    </source>
</evidence>